<dbReference type="AlphaFoldDB" id="A0AAE4JGX1"/>
<protein>
    <submittedName>
        <fullName evidence="3">PQQ-dependent sugar dehydrogenase</fullName>
    </submittedName>
</protein>
<dbReference type="Proteomes" id="UP001253439">
    <property type="component" value="Unassembled WGS sequence"/>
</dbReference>
<dbReference type="Pfam" id="PF07995">
    <property type="entry name" value="GSDH"/>
    <property type="match status" value="1"/>
</dbReference>
<feature type="region of interest" description="Disordered" evidence="1">
    <location>
        <begin position="29"/>
        <end position="55"/>
    </location>
</feature>
<evidence type="ECO:0000256" key="1">
    <source>
        <dbReference type="SAM" id="MobiDB-lite"/>
    </source>
</evidence>
<accession>A0AAE4JGX1</accession>
<sequence>MSNHGRGGRSRRQYLAAFVAAGATGVAGCRGESEDADGTADQSTTGAATATATATAAPARALERYDVAVSHERSQSPDTDWTAPTTSPMETPLATEALIEDLEIPWDLSFAADGTLFLTERVGRVLSFADGTVRTVTEPAAVIDAESSDDGWWVTGGEGGTLGVAAHPTYPDPPVVYVYYTTMTDDDERVNRVVAMDVSAEDPAATESVLVDGIPGSKIHNGGRLTFGPQNYLWITTGDAGVGELSADTDSLGGKVLRVTPAGDPAPGNPDLGGDPRVFTYGHRNPQGLAWLPDGTVVASEHGPTGRDELNRLEAGGYYGWPDTREHEEYLDADPEVRRPLANTGNVGGWAPSGSLFYTGDAVPSLRNRLLTGGLKGQKLLATTVTPAGGDLPPGDDAEVYDADWTDDAYTATTHSLLADELGRIRHAEQGPDGGLYLVTSNRDGRAGDGFPREHDDVLVRVTPAE</sequence>
<dbReference type="PROSITE" id="PS51257">
    <property type="entry name" value="PROKAR_LIPOPROTEIN"/>
    <property type="match status" value="1"/>
</dbReference>
<feature type="compositionally biased region" description="Polar residues" evidence="1">
    <location>
        <begin position="76"/>
        <end position="87"/>
    </location>
</feature>
<dbReference type="SUPFAM" id="SSF50952">
    <property type="entry name" value="Soluble quinoprotein glucose dehydrogenase"/>
    <property type="match status" value="1"/>
</dbReference>
<dbReference type="PANTHER" id="PTHR19328:SF13">
    <property type="entry name" value="HIPL1 PROTEIN"/>
    <property type="match status" value="1"/>
</dbReference>
<evidence type="ECO:0000313" key="3">
    <source>
        <dbReference type="EMBL" id="MDS0219979.1"/>
    </source>
</evidence>
<dbReference type="InterPro" id="IPR011042">
    <property type="entry name" value="6-blade_b-propeller_TolB-like"/>
</dbReference>
<dbReference type="Gene3D" id="2.120.10.30">
    <property type="entry name" value="TolB, C-terminal domain"/>
    <property type="match status" value="1"/>
</dbReference>
<keyword evidence="4" id="KW-1185">Reference proteome</keyword>
<evidence type="ECO:0000259" key="2">
    <source>
        <dbReference type="Pfam" id="PF07995"/>
    </source>
</evidence>
<feature type="domain" description="Glucose/Sorbosone dehydrogenase" evidence="2">
    <location>
        <begin position="102"/>
        <end position="446"/>
    </location>
</feature>
<feature type="region of interest" description="Disordered" evidence="1">
    <location>
        <begin position="68"/>
        <end position="87"/>
    </location>
</feature>
<comment type="caution">
    <text evidence="3">The sequence shown here is derived from an EMBL/GenBank/DDBJ whole genome shotgun (WGS) entry which is preliminary data.</text>
</comment>
<organism evidence="3 4">
    <name type="scientific">Haloarcula terrestris</name>
    <dbReference type="NCBI Taxonomy" id="2950533"/>
    <lineage>
        <taxon>Archaea</taxon>
        <taxon>Methanobacteriati</taxon>
        <taxon>Methanobacteriota</taxon>
        <taxon>Stenosarchaea group</taxon>
        <taxon>Halobacteria</taxon>
        <taxon>Halobacteriales</taxon>
        <taxon>Haloarculaceae</taxon>
        <taxon>Haloarcula</taxon>
    </lineage>
</organism>
<reference evidence="3 4" key="1">
    <citation type="submission" date="2022-06" db="EMBL/GenBank/DDBJ databases">
        <title>Haloarcula sp. a new haloarchaeum isolate from saline soil.</title>
        <authorList>
            <person name="Strakova D."/>
            <person name="Galisteo C."/>
            <person name="Sanchez-Porro C."/>
            <person name="Ventosa A."/>
        </authorList>
    </citation>
    <scope>NUCLEOTIDE SEQUENCE [LARGE SCALE GENOMIC DNA]</scope>
    <source>
        <strain evidence="3 4">S1AR25-5A</strain>
    </source>
</reference>
<evidence type="ECO:0000313" key="4">
    <source>
        <dbReference type="Proteomes" id="UP001253439"/>
    </source>
</evidence>
<dbReference type="InterPro" id="IPR012938">
    <property type="entry name" value="Glc/Sorbosone_DH"/>
</dbReference>
<proteinExistence type="predicted"/>
<dbReference type="RefSeq" id="WP_310894682.1">
    <property type="nucleotide sequence ID" value="NZ_JAMQOM010000001.1"/>
</dbReference>
<dbReference type="InterPro" id="IPR011041">
    <property type="entry name" value="Quinoprot_gluc/sorb_DH_b-prop"/>
</dbReference>
<dbReference type="EMBL" id="JAMQOM010000001">
    <property type="protein sequence ID" value="MDS0219979.1"/>
    <property type="molecule type" value="Genomic_DNA"/>
</dbReference>
<name>A0AAE4JGX1_9EURY</name>
<dbReference type="PANTHER" id="PTHR19328">
    <property type="entry name" value="HEDGEHOG-INTERACTING PROTEIN"/>
    <property type="match status" value="1"/>
</dbReference>
<gene>
    <name evidence="3" type="ORF">NDI54_01280</name>
</gene>
<feature type="compositionally biased region" description="Low complexity" evidence="1">
    <location>
        <begin position="39"/>
        <end position="55"/>
    </location>
</feature>